<organism evidence="8 9">
    <name type="scientific">Ceratopteris richardii</name>
    <name type="common">Triangle waterfern</name>
    <dbReference type="NCBI Taxonomy" id="49495"/>
    <lineage>
        <taxon>Eukaryota</taxon>
        <taxon>Viridiplantae</taxon>
        <taxon>Streptophyta</taxon>
        <taxon>Embryophyta</taxon>
        <taxon>Tracheophyta</taxon>
        <taxon>Polypodiopsida</taxon>
        <taxon>Polypodiidae</taxon>
        <taxon>Polypodiales</taxon>
        <taxon>Pteridineae</taxon>
        <taxon>Pteridaceae</taxon>
        <taxon>Parkerioideae</taxon>
        <taxon>Ceratopteris</taxon>
    </lineage>
</organism>
<keyword evidence="5" id="KW-0539">Nucleus</keyword>
<feature type="region of interest" description="Disordered" evidence="6">
    <location>
        <begin position="744"/>
        <end position="774"/>
    </location>
</feature>
<feature type="compositionally biased region" description="Acidic residues" evidence="6">
    <location>
        <begin position="1721"/>
        <end position="1744"/>
    </location>
</feature>
<dbReference type="PANTHER" id="PTHR13129">
    <property type="entry name" value="VPRBP PROTEIN-RELATED"/>
    <property type="match status" value="1"/>
</dbReference>
<evidence type="ECO:0000256" key="4">
    <source>
        <dbReference type="ARBA" id="ARBA00022786"/>
    </source>
</evidence>
<evidence type="ECO:0000256" key="1">
    <source>
        <dbReference type="ARBA" id="ARBA00004123"/>
    </source>
</evidence>
<dbReference type="OrthoDB" id="27563at2759"/>
<dbReference type="SMART" id="SM00667">
    <property type="entry name" value="LisH"/>
    <property type="match status" value="1"/>
</dbReference>
<accession>A0A8T2UX82</accession>
<dbReference type="Gene3D" id="2.130.10.10">
    <property type="entry name" value="YVTN repeat-like/Quinoprotein amine dehydrogenase"/>
    <property type="match status" value="1"/>
</dbReference>
<dbReference type="InterPro" id="IPR006594">
    <property type="entry name" value="LisH"/>
</dbReference>
<feature type="region of interest" description="Disordered" evidence="6">
    <location>
        <begin position="1084"/>
        <end position="1117"/>
    </location>
</feature>
<feature type="compositionally biased region" description="Basic and acidic residues" evidence="6">
    <location>
        <begin position="152"/>
        <end position="168"/>
    </location>
</feature>
<evidence type="ECO:0000313" key="9">
    <source>
        <dbReference type="Proteomes" id="UP000825935"/>
    </source>
</evidence>
<comment type="similarity">
    <text evidence="3">Belongs to the VPRBP/DCAF1 family.</text>
</comment>
<comment type="caution">
    <text evidence="8">The sequence shown here is derived from an EMBL/GenBank/DDBJ whole genome shotgun (WGS) entry which is preliminary data.</text>
</comment>
<dbReference type="GO" id="GO:0016567">
    <property type="term" value="P:protein ubiquitination"/>
    <property type="evidence" value="ECO:0007669"/>
    <property type="project" value="InterPro"/>
</dbReference>
<dbReference type="GO" id="GO:0005634">
    <property type="term" value="C:nucleus"/>
    <property type="evidence" value="ECO:0007669"/>
    <property type="project" value="UniProtKB-SubCell"/>
</dbReference>
<feature type="region of interest" description="Disordered" evidence="6">
    <location>
        <begin position="109"/>
        <end position="234"/>
    </location>
</feature>
<reference evidence="8" key="1">
    <citation type="submission" date="2021-08" db="EMBL/GenBank/DDBJ databases">
        <title>WGS assembly of Ceratopteris richardii.</title>
        <authorList>
            <person name="Marchant D.B."/>
            <person name="Chen G."/>
            <person name="Jenkins J."/>
            <person name="Shu S."/>
            <person name="Leebens-Mack J."/>
            <person name="Grimwood J."/>
            <person name="Schmutz J."/>
            <person name="Soltis P."/>
            <person name="Soltis D."/>
            <person name="Chen Z.-H."/>
        </authorList>
    </citation>
    <scope>NUCLEOTIDE SEQUENCE</scope>
    <source>
        <strain evidence="8">Whitten #5841</strain>
        <tissue evidence="8">Leaf</tissue>
    </source>
</reference>
<dbReference type="Proteomes" id="UP000825935">
    <property type="component" value="Chromosome 4"/>
</dbReference>
<evidence type="ECO:0008006" key="10">
    <source>
        <dbReference type="Google" id="ProtNLM"/>
    </source>
</evidence>
<dbReference type="InterPro" id="IPR016024">
    <property type="entry name" value="ARM-type_fold"/>
</dbReference>
<dbReference type="OMA" id="ECSQDQA"/>
<dbReference type="PROSITE" id="PS50896">
    <property type="entry name" value="LISH"/>
    <property type="match status" value="1"/>
</dbReference>
<dbReference type="PANTHER" id="PTHR13129:SF4">
    <property type="entry name" value="DDB1- AND CUL4-ASSOCIATED FACTOR 1"/>
    <property type="match status" value="1"/>
</dbReference>
<evidence type="ECO:0000256" key="5">
    <source>
        <dbReference type="ARBA" id="ARBA00023242"/>
    </source>
</evidence>
<feature type="compositionally biased region" description="Low complexity" evidence="6">
    <location>
        <begin position="744"/>
        <end position="764"/>
    </location>
</feature>
<evidence type="ECO:0000256" key="6">
    <source>
        <dbReference type="SAM" id="MobiDB-lite"/>
    </source>
</evidence>
<gene>
    <name evidence="8" type="ORF">KP509_04G079100</name>
</gene>
<dbReference type="InterPro" id="IPR015943">
    <property type="entry name" value="WD40/YVTN_repeat-like_dom_sf"/>
</dbReference>
<comment type="subcellular location">
    <subcellularLocation>
        <location evidence="1">Nucleus</location>
    </subcellularLocation>
</comment>
<keyword evidence="7" id="KW-0732">Signal</keyword>
<evidence type="ECO:0000256" key="3">
    <source>
        <dbReference type="ARBA" id="ARBA00008845"/>
    </source>
</evidence>
<feature type="compositionally biased region" description="Basic and acidic residues" evidence="6">
    <location>
        <begin position="765"/>
        <end position="774"/>
    </location>
</feature>
<feature type="signal peptide" evidence="7">
    <location>
        <begin position="1"/>
        <end position="26"/>
    </location>
</feature>
<dbReference type="SUPFAM" id="SSF48371">
    <property type="entry name" value="ARM repeat"/>
    <property type="match status" value="1"/>
</dbReference>
<dbReference type="SUPFAM" id="SSF50978">
    <property type="entry name" value="WD40 repeat-like"/>
    <property type="match status" value="1"/>
</dbReference>
<dbReference type="EMBL" id="CM035409">
    <property type="protein sequence ID" value="KAH7439852.1"/>
    <property type="molecule type" value="Genomic_DNA"/>
</dbReference>
<keyword evidence="4" id="KW-0833">Ubl conjugation pathway</keyword>
<feature type="compositionally biased region" description="Acidic residues" evidence="6">
    <location>
        <begin position="1676"/>
        <end position="1701"/>
    </location>
</feature>
<name>A0A8T2UX82_CERRI</name>
<feature type="compositionally biased region" description="Basic and acidic residues" evidence="6">
    <location>
        <begin position="203"/>
        <end position="217"/>
    </location>
</feature>
<feature type="compositionally biased region" description="Basic and acidic residues" evidence="6">
    <location>
        <begin position="1666"/>
        <end position="1675"/>
    </location>
</feature>
<sequence length="1794" mass="194629">MLKTYSVGLLALALTAGGSIIEEVLGLGVAGKLMHFLRVRVLKDTKECAGIEHRNSVASAAKNKDDAKIRARHPVEAVAAMDITQVGIEGTESADKLFDKDTFLGKKNVTCDPDTSAEEKIQKKEGMDDKNKIMDSGSSDYTGKEGTVGDAIRVEPSKRKSDSRDRGSMKSKGKAKILDGANDANREFSTPNGASKRGGCLPEKIKSFKGIDSEKSEGGSTLLSEHEGPTGDEVSITENEQDIDNQYDHIFVGGVDISVAVKKAVRAAETEARNGRASIEALMAAREAAADLVKAAALEAVEQSLNNEAVFAAAMSAAVSVEDAGAATKVMSQTKEEIDDEEADLEFSEFTDCVPSHETLASQRERFSVQCLQRLGEYQEVLGPILRERGVDVCLTLLQHESAGSSFPKPKALLPDVLKLICALAAHRKFSALFVDRGGVQLILSCPRNPHTYTGISLCLFAFASIQGVMERVCAAPAEVVHDIVSLALHILECTQDPARRNAVLFFGASFVFRAILDAFDAQDGLRKVINLLQNAVALRTGGNTSGNLSTSRTDRAASAEVLSSSEKQIAYHTCVALRQYFRAHLLILVDTIRPYKGRYGLKVPPSSRAAYKPLDISNEPMESLISQIQRDRKLGPAFVRARWPPVEKFMSYSGHLVLLELTQVGPGERYFHDIAQHALGVLQIVTLMPSSRKSIISSTLSNDRSSMSVLLDAANPTVFSEPEVIQAALLVLVNLVCPPPSLSSRLNQQSTSSQISQQHIPSSESKERNGKSDLLTEKNALDRISQGSEKNTADRILQVATISEGRENSSRGEIPADKSGALVNGNFGPISPATALVGDRRISLGPVAGGPGIAAHIEQGYRQARDAVRANNGIKVLLHLLYPRPILPPTSLVCIRALACRVLLGLARDDAIAHILTKLQVGKLLSELLRDGGSNFGRTVAANGGGEQARWHAELGQVSMELISLVTNAGRAGSLVASDAAAPTLRRIERAAIAAATPISYPSRELLQLIHEHLVLSGLPNAASALLKEAQLTPLPSLVMQGNSVNQSCNIDSSQQIILWPTGRTSGGFMSDSKALSKKDGLNIRSDHAHGSSRRKVSAMSFQQPRHPPTCASKKPGLQIESRIGTTEDDEGFYISGTRLGDLDYSETSRSPAFTGILSAKRKFPGREGNFTPNKRLAAHDLEGTPQTLKTPLIKNHHLQGSSCLSNEAGSQNVSRLDKTQAELFLSIDESERPLQMPLGTLNQMSTSVPLHTSLHSEPQSTQSERVTLDSLVVQYLKHQHRQCPVPITTLPPLSLFHPHVCPEPSRASYAPYNLALRLASREVIPPYGGTHGHRRNKHFIYSRFRPWRQCRDERTLLTCSTFLGTTFRLAGGSHAGEICLFDCHSGDMLMTHVCHQSPITMLQSSPQAVAGGMEGTGMHPDHLLLSSGSFDVRLWNSSSLGAAPLFTFDSCKAACFNNRGDLFAAISSVSQKEVLIYDIQTGQRRHKLYDASLSAGIPRGSVQCIAHFSPSDTLLLWNGVLWDHRLSHAVHRFDQFTDYGGGGFHPAGNEVIINSEVWDLRTFKLLRSVPSLDQCVIKFNATGDVIYAILRRNLDDITSAIHPRRNRHPLFTSFQTMDAFDYTDIATTSVDRCILDLTTEPTDSLVSVVALDGHEEMDTLAKLYEVGRRKPTEDDSDPDDGVETDDDEDSLAEEEAAEEDALHLDADDSDLDGSNNDGSGDEADEDAEFDFDAHEEDDDGGVEVDGSMVEIITDGSEGELELSFSSDGEGSFGDYDEDEDDDDFNGILEVFL</sequence>
<feature type="compositionally biased region" description="Low complexity" evidence="6">
    <location>
        <begin position="1763"/>
        <end position="1775"/>
    </location>
</feature>
<dbReference type="InterPro" id="IPR033270">
    <property type="entry name" value="VPRBP/DCAF1"/>
</dbReference>
<evidence type="ECO:0000313" key="8">
    <source>
        <dbReference type="EMBL" id="KAH7439852.1"/>
    </source>
</evidence>
<feature type="chain" id="PRO_5035847227" description="LisH domain-containing protein" evidence="7">
    <location>
        <begin position="27"/>
        <end position="1794"/>
    </location>
</feature>
<protein>
    <recommendedName>
        <fullName evidence="10">LisH domain-containing protein</fullName>
    </recommendedName>
</protein>
<feature type="region of interest" description="Disordered" evidence="6">
    <location>
        <begin position="1666"/>
        <end position="1783"/>
    </location>
</feature>
<evidence type="ECO:0000256" key="2">
    <source>
        <dbReference type="ARBA" id="ARBA00004906"/>
    </source>
</evidence>
<evidence type="ECO:0000256" key="7">
    <source>
        <dbReference type="SAM" id="SignalP"/>
    </source>
</evidence>
<comment type="pathway">
    <text evidence="2">Protein modification; protein ubiquitination.</text>
</comment>
<dbReference type="InterPro" id="IPR036322">
    <property type="entry name" value="WD40_repeat_dom_sf"/>
</dbReference>
<proteinExistence type="inferred from homology"/>
<dbReference type="GO" id="GO:0080008">
    <property type="term" value="C:Cul4-RING E3 ubiquitin ligase complex"/>
    <property type="evidence" value="ECO:0007669"/>
    <property type="project" value="TreeGrafter"/>
</dbReference>
<feature type="compositionally biased region" description="Basic and acidic residues" evidence="6">
    <location>
        <begin position="117"/>
        <end position="133"/>
    </location>
</feature>
<keyword evidence="9" id="KW-1185">Reference proteome</keyword>